<evidence type="ECO:0000313" key="2">
    <source>
        <dbReference type="Proteomes" id="UP001064048"/>
    </source>
</evidence>
<evidence type="ECO:0000313" key="1">
    <source>
        <dbReference type="EMBL" id="KAI8429624.1"/>
    </source>
</evidence>
<organism evidence="1 2">
    <name type="scientific">Choristoneura fumiferana</name>
    <name type="common">Spruce budworm moth</name>
    <name type="synonym">Archips fumiferana</name>
    <dbReference type="NCBI Taxonomy" id="7141"/>
    <lineage>
        <taxon>Eukaryota</taxon>
        <taxon>Metazoa</taxon>
        <taxon>Ecdysozoa</taxon>
        <taxon>Arthropoda</taxon>
        <taxon>Hexapoda</taxon>
        <taxon>Insecta</taxon>
        <taxon>Pterygota</taxon>
        <taxon>Neoptera</taxon>
        <taxon>Endopterygota</taxon>
        <taxon>Lepidoptera</taxon>
        <taxon>Glossata</taxon>
        <taxon>Ditrysia</taxon>
        <taxon>Tortricoidea</taxon>
        <taxon>Tortricidae</taxon>
        <taxon>Tortricinae</taxon>
        <taxon>Choristoneura</taxon>
    </lineage>
</organism>
<accession>A0ACC0JZV3</accession>
<comment type="caution">
    <text evidence="1">The sequence shown here is derived from an EMBL/GenBank/DDBJ whole genome shotgun (WGS) entry which is preliminary data.</text>
</comment>
<keyword evidence="2" id="KW-1185">Reference proteome</keyword>
<dbReference type="EMBL" id="CM046131">
    <property type="protein sequence ID" value="KAI8429624.1"/>
    <property type="molecule type" value="Genomic_DNA"/>
</dbReference>
<reference evidence="1 2" key="1">
    <citation type="journal article" date="2022" name="Genome Biol. Evol.">
        <title>The Spruce Budworm Genome: Reconstructing the Evolutionary History of Antifreeze Proteins.</title>
        <authorList>
            <person name="Beliveau C."/>
            <person name="Gagne P."/>
            <person name="Picq S."/>
            <person name="Vernygora O."/>
            <person name="Keeling C.I."/>
            <person name="Pinkney K."/>
            <person name="Doucet D."/>
            <person name="Wen F."/>
            <person name="Johnston J.S."/>
            <person name="Maaroufi H."/>
            <person name="Boyle B."/>
            <person name="Laroche J."/>
            <person name="Dewar K."/>
            <person name="Juretic N."/>
            <person name="Blackburn G."/>
            <person name="Nisole A."/>
            <person name="Brunet B."/>
            <person name="Brandao M."/>
            <person name="Lumley L."/>
            <person name="Duan J."/>
            <person name="Quan G."/>
            <person name="Lucarotti C.J."/>
            <person name="Roe A.D."/>
            <person name="Sperling F.A.H."/>
            <person name="Levesque R.C."/>
            <person name="Cusson M."/>
        </authorList>
    </citation>
    <scope>NUCLEOTIDE SEQUENCE [LARGE SCALE GENOMIC DNA]</scope>
    <source>
        <strain evidence="1">Glfc:IPQL:Cfum</strain>
    </source>
</reference>
<protein>
    <submittedName>
        <fullName evidence="1">Uncharacterized protein</fullName>
    </submittedName>
</protein>
<gene>
    <name evidence="1" type="ORF">MSG28_000216</name>
</gene>
<dbReference type="Proteomes" id="UP001064048">
    <property type="component" value="Chromosome Z"/>
</dbReference>
<name>A0ACC0JZV3_CHOFU</name>
<proteinExistence type="predicted"/>
<sequence>MANAMTSITISLQATMTEPTAILDPKHRIQLMRFLHTGNEVPKYFPGCWAAHKYFEVDSLQTLDFALANSVNNVEVVEIILKAYKDGWYTRFETIAFALTKCLLVGSSEVKAATYKAVGNGRGWCKIVSNWYTSKDPMELAKDVSRVKARHGRSHNTLLRKSHVKIPPNDKFGEHEESKAVFDYIQKVEDLRHCEDPVAAAAMVAQHQFTLEHVPGHLLISQDVWDSVLPHLDLHELLYNVQRVHNMGFLTSESPTTAILISLLTNNELVKKSKVTPIEVFITLNNYKMKPMKHEKAKVAVEKERRRRTRQIFDSKTGLWEWSTTPTAAGGGDAESEKKSKKHVLAECFYNKHVTPGHAAKKKNKFDVFINMVDRTTRYMELDQDQRGGRGPGGRFGPPPPAAAELVDHCPVRALIRYRANIAANAKLVVMSLASHRVATTNGSHEGVLDIIGIDEHVPKVIDAFVLGHFKGNHETSQITKVYGFYDECFNKYGNANAWKDCCRVFDLLTVAALIDEAVLCVHGGLSPEISMLDQIRCIDRNQQIPHKGAFCDLLCYVTELFMNYNNLDLICRAHQLVNEGYKYMFDKRLVTVWSAPNYCYRCGNVASIMEFKTASFSIAKLFQAVPDSEREVPPQLTTPYFL</sequence>